<accession>F4ITW3</accession>
<keyword evidence="1" id="KW-1133">Transmembrane helix</keyword>
<evidence type="ECO:0000313" key="4">
    <source>
        <dbReference type="Proteomes" id="UP000006548"/>
    </source>
</evidence>
<dbReference type="GeneID" id="2745586"/>
<dbReference type="PaxDb" id="3702-AT2G38695.3"/>
<evidence type="ECO:0000256" key="1">
    <source>
        <dbReference type="SAM" id="Phobius"/>
    </source>
</evidence>
<feature type="transmembrane region" description="Helical" evidence="1">
    <location>
        <begin position="237"/>
        <end position="259"/>
    </location>
</feature>
<gene>
    <name evidence="2 3" type="ordered locus">At2g38695</name>
</gene>
<dbReference type="Proteomes" id="UP000006548">
    <property type="component" value="Chromosome 2"/>
</dbReference>
<feature type="transmembrane region" description="Helical" evidence="1">
    <location>
        <begin position="102"/>
        <end position="125"/>
    </location>
</feature>
<evidence type="ECO:0007829" key="5">
    <source>
        <dbReference type="PeptideAtlas" id="F4ITW3"/>
    </source>
</evidence>
<dbReference type="ProteomicsDB" id="197764"/>
<dbReference type="ExpressionAtlas" id="F4ITW3">
    <property type="expression patterns" value="baseline and differential"/>
</dbReference>
<dbReference type="KEGG" id="ath:AT2G38695"/>
<name>F4ITW3_ARATH</name>
<dbReference type="InParanoid" id="F4ITW3"/>
<dbReference type="FunCoup" id="F4ITW3">
    <property type="interactions" value="415"/>
</dbReference>
<dbReference type="PANTHER" id="PTHR34370:SF2">
    <property type="entry name" value="GAG-POL POLYPROTEIN_RETROTRANSPOSON"/>
    <property type="match status" value="1"/>
</dbReference>
<dbReference type="EMBL" id="CP002685">
    <property type="protein sequence ID" value="AEC09573.1"/>
    <property type="molecule type" value="Genomic_DNA"/>
</dbReference>
<evidence type="ECO:0000313" key="2">
    <source>
        <dbReference type="Araport" id="AT2G38695"/>
    </source>
</evidence>
<dbReference type="PANTHER" id="PTHR34370">
    <property type="entry name" value="OS04G0600100 PROTEIN"/>
    <property type="match status" value="1"/>
</dbReference>
<organism evidence="3 4">
    <name type="scientific">Arabidopsis thaliana</name>
    <name type="common">Mouse-ear cress</name>
    <dbReference type="NCBI Taxonomy" id="3702"/>
    <lineage>
        <taxon>Eukaryota</taxon>
        <taxon>Viridiplantae</taxon>
        <taxon>Streptophyta</taxon>
        <taxon>Embryophyta</taxon>
        <taxon>Tracheophyta</taxon>
        <taxon>Spermatophyta</taxon>
        <taxon>Magnoliopsida</taxon>
        <taxon>eudicotyledons</taxon>
        <taxon>Gunneridae</taxon>
        <taxon>Pentapetalae</taxon>
        <taxon>rosids</taxon>
        <taxon>malvids</taxon>
        <taxon>Brassicales</taxon>
        <taxon>Brassicaceae</taxon>
        <taxon>Camelineae</taxon>
        <taxon>Arabidopsis</taxon>
    </lineage>
</organism>
<keyword evidence="1" id="KW-0472">Membrane</keyword>
<keyword evidence="1" id="KW-0812">Transmembrane</keyword>
<dbReference type="OMA" id="VATCCHQ"/>
<keyword evidence="4" id="KW-1185">Reference proteome</keyword>
<evidence type="ECO:0007829" key="6">
    <source>
        <dbReference type="ProteomicsDB" id="F4ITW3"/>
    </source>
</evidence>
<dbReference type="TAIR" id="AT2G38695"/>
<protein>
    <submittedName>
        <fullName evidence="3">Gag-Pol polyprotein/retrotransposon</fullName>
    </submittedName>
</protein>
<dbReference type="RefSeq" id="NP_001154563.1">
    <property type="nucleotide sequence ID" value="NM_001161091.1"/>
</dbReference>
<reference evidence="3 4" key="1">
    <citation type="journal article" date="1999" name="Nature">
        <title>Sequence and analysis of chromosome 2 of the plant Arabidopsis thaliana.</title>
        <authorList>
            <person name="Lin X."/>
            <person name="Kaul S."/>
            <person name="Rounsley S."/>
            <person name="Shea T.P."/>
            <person name="Benito M.I."/>
            <person name="Town C.D."/>
            <person name="Fujii C.Y."/>
            <person name="Mason T."/>
            <person name="Bowman C.L."/>
            <person name="Barnstead M."/>
            <person name="Feldblyum T.V."/>
            <person name="Buell C.R."/>
            <person name="Ketchum K.A."/>
            <person name="Lee J."/>
            <person name="Ronning C.M."/>
            <person name="Koo H.L."/>
            <person name="Moffat K.S."/>
            <person name="Cronin L.A."/>
            <person name="Shen M."/>
            <person name="Pai G."/>
            <person name="Van Aken S."/>
            <person name="Umayam L."/>
            <person name="Tallon L.J."/>
            <person name="Gill J.E."/>
            <person name="Adams M.D."/>
            <person name="Carrera A.J."/>
            <person name="Creasy T.H."/>
            <person name="Goodman H.M."/>
            <person name="Somerville C.R."/>
            <person name="Copenhaver G.P."/>
            <person name="Preuss D."/>
            <person name="Nierman W.C."/>
            <person name="White O."/>
            <person name="Eisen J.A."/>
            <person name="Salzberg S.L."/>
            <person name="Fraser C.M."/>
            <person name="Venter J.C."/>
        </authorList>
    </citation>
    <scope>NUCLEOTIDE SEQUENCE [LARGE SCALE GENOMIC DNA]</scope>
    <source>
        <strain evidence="4">cv. Columbia</strain>
    </source>
</reference>
<keyword evidence="5 6" id="KW-1267">Proteomics identification</keyword>
<reference evidence="4" key="2">
    <citation type="journal article" date="2017" name="Plant J.">
        <title>Araport11: a complete reannotation of the Arabidopsis thaliana reference genome.</title>
        <authorList>
            <person name="Cheng C.Y."/>
            <person name="Krishnakumar V."/>
            <person name="Chan A.P."/>
            <person name="Thibaud-Nissen F."/>
            <person name="Schobel S."/>
            <person name="Town C.D."/>
        </authorList>
    </citation>
    <scope>GENOME REANNOTATION</scope>
    <source>
        <strain evidence="4">cv. Columbia</strain>
    </source>
</reference>
<proteinExistence type="evidence at protein level"/>
<sequence length="260" mass="29016">MSVAGVHRFSLPLPPKCSLRTFSVLANGKRTQSLLPHHFSVFNQSHRLVTSLSHNVSNKSDAEAERSCDEGEMLDKNRISKKNPFVSEELLKKLKRYGLSGILSYGLLNTVYYSTAFLLVWFYVAPAPGKMGYLAAAERFLKVMAMVWAGSQVTKLIRIGGEHVKFLGDKHSRWMQDSRTCTCICSFDCYCRPYLVVMLLPMKNVDGCRAVALAPIVDRGLSWFTVKCNFESQGKAFGALVGICLGMALMLFIVVTLLWA</sequence>
<dbReference type="eggNOG" id="ENOG502RZ4B">
    <property type="taxonomic scope" value="Eukaryota"/>
</dbReference>
<dbReference type="Araport" id="AT2G38695"/>
<dbReference type="AlphaFoldDB" id="F4ITW3"/>
<evidence type="ECO:0000313" key="3">
    <source>
        <dbReference type="EMBL" id="AEC09573.1"/>
    </source>
</evidence>